<dbReference type="Gene3D" id="2.60.120.10">
    <property type="entry name" value="Jelly Rolls"/>
    <property type="match status" value="1"/>
</dbReference>
<dbReference type="CDD" id="cd06980">
    <property type="entry name" value="cupin_bxe_c0505"/>
    <property type="match status" value="1"/>
</dbReference>
<protein>
    <submittedName>
        <fullName evidence="3">Cupin domain-containing protein</fullName>
    </submittedName>
</protein>
<evidence type="ECO:0000313" key="4">
    <source>
        <dbReference type="Proteomes" id="UP001215503"/>
    </source>
</evidence>
<dbReference type="SUPFAM" id="SSF51182">
    <property type="entry name" value="RmlC-like cupins"/>
    <property type="match status" value="1"/>
</dbReference>
<evidence type="ECO:0000313" key="3">
    <source>
        <dbReference type="EMBL" id="MDF2096778.1"/>
    </source>
</evidence>
<organism evidence="3 4">
    <name type="scientific">Aquibaculum arenosum</name>
    <dbReference type="NCBI Taxonomy" id="3032591"/>
    <lineage>
        <taxon>Bacteria</taxon>
        <taxon>Pseudomonadati</taxon>
        <taxon>Pseudomonadota</taxon>
        <taxon>Alphaproteobacteria</taxon>
        <taxon>Rhodospirillales</taxon>
        <taxon>Rhodovibrionaceae</taxon>
        <taxon>Aquibaculum</taxon>
    </lineage>
</organism>
<gene>
    <name evidence="3" type="ORF">P2G67_12405</name>
</gene>
<dbReference type="Pfam" id="PF02311">
    <property type="entry name" value="AraC_binding"/>
    <property type="match status" value="1"/>
</dbReference>
<dbReference type="EMBL" id="JARHUD010000007">
    <property type="protein sequence ID" value="MDF2096778.1"/>
    <property type="molecule type" value="Genomic_DNA"/>
</dbReference>
<sequence length="141" mass="16150">MTEKAKTDAWTFVHHQASEAEWTPGLREIFDYRDLGIKEGTKGDYVAHVIRANGRKSADKVQRWHMHDCTFQLVYVLNGWATFEYEGQGVHTIRKGDTVLQTPKIKHREIDCSEDFEVLEIVAPADFKTITLDDEEVAAAQ</sequence>
<dbReference type="InterPro" id="IPR003313">
    <property type="entry name" value="AraC-bd"/>
</dbReference>
<dbReference type="RefSeq" id="WP_275823537.1">
    <property type="nucleotide sequence ID" value="NZ_JARHUD010000007.1"/>
</dbReference>
<evidence type="ECO:0000259" key="2">
    <source>
        <dbReference type="Pfam" id="PF02311"/>
    </source>
</evidence>
<keyword evidence="1" id="KW-0238">DNA-binding</keyword>
<comment type="caution">
    <text evidence="3">The sequence shown here is derived from an EMBL/GenBank/DDBJ whole genome shotgun (WGS) entry which is preliminary data.</text>
</comment>
<dbReference type="InterPro" id="IPR011051">
    <property type="entry name" value="RmlC_Cupin_sf"/>
</dbReference>
<feature type="domain" description="AraC-type arabinose-binding/dimerisation" evidence="2">
    <location>
        <begin position="59"/>
        <end position="108"/>
    </location>
</feature>
<name>A0ABT5YP84_9PROT</name>
<reference evidence="3 4" key="1">
    <citation type="submission" date="2023-03" db="EMBL/GenBank/DDBJ databases">
        <title>Fodinicurvata sp. CAU 1616 isolated from sea sendiment.</title>
        <authorList>
            <person name="Kim W."/>
        </authorList>
    </citation>
    <scope>NUCLEOTIDE SEQUENCE [LARGE SCALE GENOMIC DNA]</scope>
    <source>
        <strain evidence="3 4">CAU 1616</strain>
    </source>
</reference>
<dbReference type="InterPro" id="IPR014710">
    <property type="entry name" value="RmlC-like_jellyroll"/>
</dbReference>
<evidence type="ECO:0000256" key="1">
    <source>
        <dbReference type="ARBA" id="ARBA00023125"/>
    </source>
</evidence>
<keyword evidence="4" id="KW-1185">Reference proteome</keyword>
<accession>A0ABT5YP84</accession>
<dbReference type="Proteomes" id="UP001215503">
    <property type="component" value="Unassembled WGS sequence"/>
</dbReference>
<proteinExistence type="predicted"/>